<organism evidence="4 5">
    <name type="scientific">Nocardia kruczakiae</name>
    <dbReference type="NCBI Taxonomy" id="261477"/>
    <lineage>
        <taxon>Bacteria</taxon>
        <taxon>Bacillati</taxon>
        <taxon>Actinomycetota</taxon>
        <taxon>Actinomycetes</taxon>
        <taxon>Mycobacteriales</taxon>
        <taxon>Nocardiaceae</taxon>
        <taxon>Nocardia</taxon>
    </lineage>
</organism>
<dbReference type="Proteomes" id="UP001251217">
    <property type="component" value="Unassembled WGS sequence"/>
</dbReference>
<dbReference type="PROSITE" id="PS50075">
    <property type="entry name" value="CARRIER"/>
    <property type="match status" value="1"/>
</dbReference>
<comment type="caution">
    <text evidence="4">The sequence shown here is derived from an EMBL/GenBank/DDBJ whole genome shotgun (WGS) entry which is preliminary data.</text>
</comment>
<feature type="domain" description="Carrier" evidence="3">
    <location>
        <begin position="1"/>
        <end position="76"/>
    </location>
</feature>
<dbReference type="RefSeq" id="WP_157104369.1">
    <property type="nucleotide sequence ID" value="NZ_JAVDWW010000002.1"/>
</dbReference>
<dbReference type="SUPFAM" id="SSF47336">
    <property type="entry name" value="ACP-like"/>
    <property type="match status" value="1"/>
</dbReference>
<keyword evidence="1" id="KW-0596">Phosphopantetheine</keyword>
<keyword evidence="2" id="KW-0597">Phosphoprotein</keyword>
<gene>
    <name evidence="4" type="ORF">J2W56_001725</name>
</gene>
<accession>A0ABU1XBT7</accession>
<name>A0ABU1XBT7_9NOCA</name>
<proteinExistence type="predicted"/>
<dbReference type="InterPro" id="IPR036736">
    <property type="entry name" value="ACP-like_sf"/>
</dbReference>
<dbReference type="InterPro" id="IPR006162">
    <property type="entry name" value="Ppantetheine_attach_site"/>
</dbReference>
<dbReference type="PROSITE" id="PS00012">
    <property type="entry name" value="PHOSPHOPANTETHEINE"/>
    <property type="match status" value="1"/>
</dbReference>
<evidence type="ECO:0000259" key="3">
    <source>
        <dbReference type="PROSITE" id="PS50075"/>
    </source>
</evidence>
<sequence length="80" mass="8631">MSTLKSLIVKESGGQIDESDIQGGPESLRRLGLNSLATLRILVAVEDEFGIEWDDDVDEAVMSDVQVMCDHIADKLGIAA</sequence>
<protein>
    <submittedName>
        <fullName evidence="4">Acyl carrier protein</fullName>
    </submittedName>
</protein>
<keyword evidence="5" id="KW-1185">Reference proteome</keyword>
<dbReference type="Pfam" id="PF00550">
    <property type="entry name" value="PP-binding"/>
    <property type="match status" value="1"/>
</dbReference>
<evidence type="ECO:0000313" key="4">
    <source>
        <dbReference type="EMBL" id="MDR7168006.1"/>
    </source>
</evidence>
<evidence type="ECO:0000256" key="2">
    <source>
        <dbReference type="ARBA" id="ARBA00022553"/>
    </source>
</evidence>
<reference evidence="4 5" key="1">
    <citation type="submission" date="2023-07" db="EMBL/GenBank/DDBJ databases">
        <title>Sorghum-associated microbial communities from plants grown in Nebraska, USA.</title>
        <authorList>
            <person name="Schachtman D."/>
        </authorList>
    </citation>
    <scope>NUCLEOTIDE SEQUENCE [LARGE SCALE GENOMIC DNA]</scope>
    <source>
        <strain evidence="4 5">4272</strain>
    </source>
</reference>
<dbReference type="Gene3D" id="1.10.1200.10">
    <property type="entry name" value="ACP-like"/>
    <property type="match status" value="1"/>
</dbReference>
<dbReference type="InterPro" id="IPR009081">
    <property type="entry name" value="PP-bd_ACP"/>
</dbReference>
<evidence type="ECO:0000313" key="5">
    <source>
        <dbReference type="Proteomes" id="UP001251217"/>
    </source>
</evidence>
<dbReference type="EMBL" id="JAVDWW010000002">
    <property type="protein sequence ID" value="MDR7168006.1"/>
    <property type="molecule type" value="Genomic_DNA"/>
</dbReference>
<evidence type="ECO:0000256" key="1">
    <source>
        <dbReference type="ARBA" id="ARBA00022450"/>
    </source>
</evidence>